<sequence length="216" mass="24838">MKTTKDILKISGALLILAVMGCVPEAAYHVYETERDSFALNDKYLRVDPLDYPVFAIRQERDAPMDPDSSMAKVGEKRPPLKPSDRWEITHAFNGKYLAYSKDYDFEYCVYIKSRTLISLAQRNAAWPDLPPTSKKDLQAAERLCGPKGNGERSNMYIYLRPNGEAYGWQPLRNPKRHLFASDKVSWFREVGSGDWSGQPWFECVDRCEKLVNMVE</sequence>
<keyword evidence="2" id="KW-1185">Reference proteome</keyword>
<reference evidence="2" key="1">
    <citation type="journal article" date="2019" name="Int. J. Syst. Evol. Microbiol.">
        <title>The Global Catalogue of Microorganisms (GCM) 10K type strain sequencing project: providing services to taxonomists for standard genome sequencing and annotation.</title>
        <authorList>
            <consortium name="The Broad Institute Genomics Platform"/>
            <consortium name="The Broad Institute Genome Sequencing Center for Infectious Disease"/>
            <person name="Wu L."/>
            <person name="Ma J."/>
        </authorList>
    </citation>
    <scope>NUCLEOTIDE SEQUENCE [LARGE SCALE GENOMIC DNA]</scope>
    <source>
        <strain evidence="2">KCTC 42447</strain>
    </source>
</reference>
<comment type="caution">
    <text evidence="1">The sequence shown here is derived from an EMBL/GenBank/DDBJ whole genome shotgun (WGS) entry which is preliminary data.</text>
</comment>
<evidence type="ECO:0000313" key="1">
    <source>
        <dbReference type="EMBL" id="MFC3607494.1"/>
    </source>
</evidence>
<accession>A0ABV7T4A1</accession>
<evidence type="ECO:0008006" key="3">
    <source>
        <dbReference type="Google" id="ProtNLM"/>
    </source>
</evidence>
<dbReference type="EMBL" id="JBHRXZ010000017">
    <property type="protein sequence ID" value="MFC3607494.1"/>
    <property type="molecule type" value="Genomic_DNA"/>
</dbReference>
<dbReference type="RefSeq" id="WP_386362760.1">
    <property type="nucleotide sequence ID" value="NZ_JBHRXZ010000017.1"/>
</dbReference>
<protein>
    <recommendedName>
        <fullName evidence="3">Lipoprotein</fullName>
    </recommendedName>
</protein>
<gene>
    <name evidence="1" type="ORF">ACFOMF_06870</name>
</gene>
<dbReference type="Proteomes" id="UP001595630">
    <property type="component" value="Unassembled WGS sequence"/>
</dbReference>
<proteinExistence type="predicted"/>
<dbReference type="PROSITE" id="PS51257">
    <property type="entry name" value="PROKAR_LIPOPROTEIN"/>
    <property type="match status" value="1"/>
</dbReference>
<organism evidence="1 2">
    <name type="scientific">Stutzerimonas tarimensis</name>
    <dbReference type="NCBI Taxonomy" id="1507735"/>
    <lineage>
        <taxon>Bacteria</taxon>
        <taxon>Pseudomonadati</taxon>
        <taxon>Pseudomonadota</taxon>
        <taxon>Gammaproteobacteria</taxon>
        <taxon>Pseudomonadales</taxon>
        <taxon>Pseudomonadaceae</taxon>
        <taxon>Stutzerimonas</taxon>
    </lineage>
</organism>
<name>A0ABV7T4A1_9GAMM</name>
<evidence type="ECO:0000313" key="2">
    <source>
        <dbReference type="Proteomes" id="UP001595630"/>
    </source>
</evidence>